<organism evidence="1 2">
    <name type="scientific">Rhipicephalus sanguineus</name>
    <name type="common">Brown dog tick</name>
    <name type="synonym">Ixodes sanguineus</name>
    <dbReference type="NCBI Taxonomy" id="34632"/>
    <lineage>
        <taxon>Eukaryota</taxon>
        <taxon>Metazoa</taxon>
        <taxon>Ecdysozoa</taxon>
        <taxon>Arthropoda</taxon>
        <taxon>Chelicerata</taxon>
        <taxon>Arachnida</taxon>
        <taxon>Acari</taxon>
        <taxon>Parasitiformes</taxon>
        <taxon>Ixodida</taxon>
        <taxon>Ixodoidea</taxon>
        <taxon>Ixodidae</taxon>
        <taxon>Rhipicephalinae</taxon>
        <taxon>Rhipicephalus</taxon>
        <taxon>Rhipicephalus</taxon>
    </lineage>
</organism>
<sequence>MVCTVGHTAVIDAMYPPETICQYLYYTDVVVVDGKIMASLEQNSWKLFQNKARNFNELKPGVAFDHRYITPDLVADARTDLIALAAKNIQSYGLLNVVRKPTELRRIVRSMKPVVDALKDLQGSDPDGRTIIAIGSYDYGRVGFMNEYKDIIEEVVDTFKADAVIAISSVGWIEDEDNCYATPPNVLSSELTRFPTLVGIGDC</sequence>
<dbReference type="Proteomes" id="UP000821837">
    <property type="component" value="Chromosome 11"/>
</dbReference>
<dbReference type="EMBL" id="JABSTV010001247">
    <property type="protein sequence ID" value="KAH7972174.1"/>
    <property type="molecule type" value="Genomic_DNA"/>
</dbReference>
<comment type="caution">
    <text evidence="1">The sequence shown here is derived from an EMBL/GenBank/DDBJ whole genome shotgun (WGS) entry which is preliminary data.</text>
</comment>
<protein>
    <submittedName>
        <fullName evidence="1">Uncharacterized protein</fullName>
    </submittedName>
</protein>
<gene>
    <name evidence="1" type="ORF">HPB52_008588</name>
</gene>
<reference evidence="1" key="2">
    <citation type="submission" date="2021-09" db="EMBL/GenBank/DDBJ databases">
        <authorList>
            <person name="Jia N."/>
            <person name="Wang J."/>
            <person name="Shi W."/>
            <person name="Du L."/>
            <person name="Sun Y."/>
            <person name="Zhan W."/>
            <person name="Jiang J."/>
            <person name="Wang Q."/>
            <person name="Zhang B."/>
            <person name="Ji P."/>
            <person name="Sakyi L.B."/>
            <person name="Cui X."/>
            <person name="Yuan T."/>
            <person name="Jiang B."/>
            <person name="Yang W."/>
            <person name="Lam T.T.-Y."/>
            <person name="Chang Q."/>
            <person name="Ding S."/>
            <person name="Wang X."/>
            <person name="Zhu J."/>
            <person name="Ruan X."/>
            <person name="Zhao L."/>
            <person name="Wei J."/>
            <person name="Que T."/>
            <person name="Du C."/>
            <person name="Cheng J."/>
            <person name="Dai P."/>
            <person name="Han X."/>
            <person name="Huang E."/>
            <person name="Gao Y."/>
            <person name="Liu J."/>
            <person name="Shao H."/>
            <person name="Ye R."/>
            <person name="Li L."/>
            <person name="Wei W."/>
            <person name="Wang X."/>
            <person name="Wang C."/>
            <person name="Huo Q."/>
            <person name="Li W."/>
            <person name="Guo W."/>
            <person name="Chen H."/>
            <person name="Chen S."/>
            <person name="Zhou L."/>
            <person name="Zhou L."/>
            <person name="Ni X."/>
            <person name="Tian J."/>
            <person name="Zhou Y."/>
            <person name="Sheng Y."/>
            <person name="Liu T."/>
            <person name="Pan Y."/>
            <person name="Xia L."/>
            <person name="Li J."/>
            <person name="Zhao F."/>
            <person name="Cao W."/>
        </authorList>
    </citation>
    <scope>NUCLEOTIDE SEQUENCE</scope>
    <source>
        <strain evidence="1">Rsan-2018</strain>
        <tissue evidence="1">Larvae</tissue>
    </source>
</reference>
<dbReference type="AlphaFoldDB" id="A0A9D4QBF7"/>
<evidence type="ECO:0000313" key="2">
    <source>
        <dbReference type="Proteomes" id="UP000821837"/>
    </source>
</evidence>
<evidence type="ECO:0000313" key="1">
    <source>
        <dbReference type="EMBL" id="KAH7972174.1"/>
    </source>
</evidence>
<dbReference type="VEuPathDB" id="VectorBase:RSAN_044590"/>
<reference evidence="1" key="1">
    <citation type="journal article" date="2020" name="Cell">
        <title>Large-Scale Comparative Analyses of Tick Genomes Elucidate Their Genetic Diversity and Vector Capacities.</title>
        <authorList>
            <consortium name="Tick Genome and Microbiome Consortium (TIGMIC)"/>
            <person name="Jia N."/>
            <person name="Wang J."/>
            <person name="Shi W."/>
            <person name="Du L."/>
            <person name="Sun Y."/>
            <person name="Zhan W."/>
            <person name="Jiang J.F."/>
            <person name="Wang Q."/>
            <person name="Zhang B."/>
            <person name="Ji P."/>
            <person name="Bell-Sakyi L."/>
            <person name="Cui X.M."/>
            <person name="Yuan T.T."/>
            <person name="Jiang B.G."/>
            <person name="Yang W.F."/>
            <person name="Lam T.T."/>
            <person name="Chang Q.C."/>
            <person name="Ding S.J."/>
            <person name="Wang X.J."/>
            <person name="Zhu J.G."/>
            <person name="Ruan X.D."/>
            <person name="Zhao L."/>
            <person name="Wei J.T."/>
            <person name="Ye R.Z."/>
            <person name="Que T.C."/>
            <person name="Du C.H."/>
            <person name="Zhou Y.H."/>
            <person name="Cheng J.X."/>
            <person name="Dai P.F."/>
            <person name="Guo W.B."/>
            <person name="Han X.H."/>
            <person name="Huang E.J."/>
            <person name="Li L.F."/>
            <person name="Wei W."/>
            <person name="Gao Y.C."/>
            <person name="Liu J.Z."/>
            <person name="Shao H.Z."/>
            <person name="Wang X."/>
            <person name="Wang C.C."/>
            <person name="Yang T.C."/>
            <person name="Huo Q.B."/>
            <person name="Li W."/>
            <person name="Chen H.Y."/>
            <person name="Chen S.E."/>
            <person name="Zhou L.G."/>
            <person name="Ni X.B."/>
            <person name="Tian J.H."/>
            <person name="Sheng Y."/>
            <person name="Liu T."/>
            <person name="Pan Y.S."/>
            <person name="Xia L.Y."/>
            <person name="Li J."/>
            <person name="Zhao F."/>
            <person name="Cao W.C."/>
        </authorList>
    </citation>
    <scope>NUCLEOTIDE SEQUENCE</scope>
    <source>
        <strain evidence="1">Rsan-2018</strain>
    </source>
</reference>
<keyword evidence="2" id="KW-1185">Reference proteome</keyword>
<proteinExistence type="predicted"/>
<name>A0A9D4QBF7_RHISA</name>
<accession>A0A9D4QBF7</accession>